<comment type="caution">
    <text evidence="1">The sequence shown here is derived from an EMBL/GenBank/DDBJ whole genome shotgun (WGS) entry which is preliminary data.</text>
</comment>
<accession>A0ABQ9JE62</accession>
<name>A0ABQ9JE62_9CUCU</name>
<organism evidence="1 2">
    <name type="scientific">Molorchus minor</name>
    <dbReference type="NCBI Taxonomy" id="1323400"/>
    <lineage>
        <taxon>Eukaryota</taxon>
        <taxon>Metazoa</taxon>
        <taxon>Ecdysozoa</taxon>
        <taxon>Arthropoda</taxon>
        <taxon>Hexapoda</taxon>
        <taxon>Insecta</taxon>
        <taxon>Pterygota</taxon>
        <taxon>Neoptera</taxon>
        <taxon>Endopterygota</taxon>
        <taxon>Coleoptera</taxon>
        <taxon>Polyphaga</taxon>
        <taxon>Cucujiformia</taxon>
        <taxon>Chrysomeloidea</taxon>
        <taxon>Cerambycidae</taxon>
        <taxon>Lamiinae</taxon>
        <taxon>Monochamini</taxon>
        <taxon>Molorchus</taxon>
    </lineage>
</organism>
<dbReference type="Proteomes" id="UP001162164">
    <property type="component" value="Unassembled WGS sequence"/>
</dbReference>
<sequence>MFFFRFLTKQKFELLCPMVLKLYRVLLIDLYRVTRNELGSKTVKKLPKKKTKTNQILSEEIPKQILVKQYENAKDAELKENYETKNGKNKAKVLVSTI</sequence>
<gene>
    <name evidence="1" type="ORF">NQ317_008461</name>
</gene>
<reference evidence="1" key="1">
    <citation type="journal article" date="2023" name="Insect Mol. Biol.">
        <title>Genome sequencing provides insights into the evolution of gene families encoding plant cell wall-degrading enzymes in longhorned beetles.</title>
        <authorList>
            <person name="Shin N.R."/>
            <person name="Okamura Y."/>
            <person name="Kirsch R."/>
            <person name="Pauchet Y."/>
        </authorList>
    </citation>
    <scope>NUCLEOTIDE SEQUENCE</scope>
    <source>
        <strain evidence="1">MMC_N1</strain>
    </source>
</reference>
<evidence type="ECO:0000313" key="2">
    <source>
        <dbReference type="Proteomes" id="UP001162164"/>
    </source>
</evidence>
<protein>
    <submittedName>
        <fullName evidence="1">Uncharacterized protein</fullName>
    </submittedName>
</protein>
<keyword evidence="2" id="KW-1185">Reference proteome</keyword>
<dbReference type="EMBL" id="JAPWTJ010000665">
    <property type="protein sequence ID" value="KAJ8976486.1"/>
    <property type="molecule type" value="Genomic_DNA"/>
</dbReference>
<proteinExistence type="predicted"/>
<evidence type="ECO:0000313" key="1">
    <source>
        <dbReference type="EMBL" id="KAJ8976486.1"/>
    </source>
</evidence>